<dbReference type="EMBL" id="FOUO01000011">
    <property type="protein sequence ID" value="SFM57997.1"/>
    <property type="molecule type" value="Genomic_DNA"/>
</dbReference>
<evidence type="ECO:0000256" key="5">
    <source>
        <dbReference type="HAMAP-Rule" id="MF_01107"/>
    </source>
</evidence>
<keyword evidence="5" id="KW-0963">Cytoplasm</keyword>
<dbReference type="GO" id="GO:0003992">
    <property type="term" value="F:N2-acetyl-L-ornithine:2-oxoglutarate 5-aminotransferase activity"/>
    <property type="evidence" value="ECO:0007669"/>
    <property type="project" value="UniProtKB-UniRule"/>
</dbReference>
<dbReference type="Gene3D" id="3.90.1150.10">
    <property type="entry name" value="Aspartate Aminotransferase, domain 1"/>
    <property type="match status" value="1"/>
</dbReference>
<dbReference type="NCBIfam" id="TIGR00707">
    <property type="entry name" value="argD"/>
    <property type="match status" value="1"/>
</dbReference>
<name>A0A1I4S0H5_ECTMO</name>
<evidence type="ECO:0000256" key="3">
    <source>
        <dbReference type="ARBA" id="ARBA00022679"/>
    </source>
</evidence>
<dbReference type="Pfam" id="PF00202">
    <property type="entry name" value="Aminotran_3"/>
    <property type="match status" value="1"/>
</dbReference>
<evidence type="ECO:0000256" key="1">
    <source>
        <dbReference type="ARBA" id="ARBA00022576"/>
    </source>
</evidence>
<evidence type="ECO:0000256" key="4">
    <source>
        <dbReference type="ARBA" id="ARBA00022898"/>
    </source>
</evidence>
<dbReference type="InterPro" id="IPR004636">
    <property type="entry name" value="AcOrn/SuccOrn_fam"/>
</dbReference>
<dbReference type="InterPro" id="IPR015424">
    <property type="entry name" value="PyrdxlP-dep_Trfase"/>
</dbReference>
<keyword evidence="7" id="KW-1185">Reference proteome</keyword>
<keyword evidence="3 5" id="KW-0808">Transferase</keyword>
<evidence type="ECO:0000313" key="6">
    <source>
        <dbReference type="EMBL" id="SFM57997.1"/>
    </source>
</evidence>
<gene>
    <name evidence="5" type="primary">argD</name>
    <name evidence="6" type="ORF">SAMN05421721_11153</name>
</gene>
<reference evidence="6 7" key="1">
    <citation type="submission" date="2016-10" db="EMBL/GenBank/DDBJ databases">
        <authorList>
            <person name="de Groot N.N."/>
        </authorList>
    </citation>
    <scope>NUCLEOTIDE SEQUENCE [LARGE SCALE GENOMIC DNA]</scope>
    <source>
        <strain evidence="6 7">DSM 4180</strain>
    </source>
</reference>
<keyword evidence="2 5" id="KW-0028">Amino-acid biosynthesis</keyword>
<dbReference type="Gene3D" id="3.40.640.10">
    <property type="entry name" value="Type I PLP-dependent aspartate aminotransferase-like (Major domain)"/>
    <property type="match status" value="1"/>
</dbReference>
<keyword evidence="1 5" id="KW-0032">Aminotransferase</keyword>
<feature type="binding site" evidence="5">
    <location>
        <position position="271"/>
    </location>
    <ligand>
        <name>N(2)-acetyl-L-ornithine</name>
        <dbReference type="ChEBI" id="CHEBI:57805"/>
    </ligand>
</feature>
<dbReference type="PANTHER" id="PTHR11986">
    <property type="entry name" value="AMINOTRANSFERASE CLASS III"/>
    <property type="match status" value="1"/>
</dbReference>
<proteinExistence type="inferred from homology"/>
<dbReference type="FunFam" id="3.40.640.10:FF:000004">
    <property type="entry name" value="Acetylornithine aminotransferase"/>
    <property type="match status" value="1"/>
</dbReference>
<dbReference type="RefSeq" id="WP_090486088.1">
    <property type="nucleotide sequence ID" value="NZ_FOUO01000011.1"/>
</dbReference>
<comment type="cofactor">
    <cofactor evidence="5">
        <name>pyridoxal 5'-phosphate</name>
        <dbReference type="ChEBI" id="CHEBI:597326"/>
    </cofactor>
    <text evidence="5">Binds 1 pyridoxal phosphate per subunit.</text>
</comment>
<keyword evidence="4 5" id="KW-0663">Pyridoxal phosphate</keyword>
<dbReference type="NCBIfam" id="NF002325">
    <property type="entry name" value="PRK01278.1"/>
    <property type="match status" value="1"/>
</dbReference>
<dbReference type="GO" id="GO:0042802">
    <property type="term" value="F:identical protein binding"/>
    <property type="evidence" value="ECO:0007669"/>
    <property type="project" value="TreeGrafter"/>
</dbReference>
<comment type="subunit">
    <text evidence="5">Homodimer.</text>
</comment>
<dbReference type="STRING" id="195064.SAMN05421721_11153"/>
<sequence>MSDALVQNYRRQPVAFERGEGAWLWDTSGRRYLDALAGIAVCGLGHAHPAVTRALCDQAGRLVHTSNLYEITLQTRLAERLTARSGMDQAFFCNSGAEANEAALKLARLHARRRGIERPQVVVMEGSFHGRTLATLSATGNAAVQQGFEPLVEGFIRVPYGDLAAVEALAGREDIAAVLVEPVTGEGGIRIPPEGYLPGLRRVCDQRGWLLMLDEIQTGIGRTGTLFAFQHEDLRPDCLTLAKGLGNGVPIGAALVAGPATGLFTPGTHGTTFGGNPLVCAAALAVLDTLEAEDLPSRAAAMGRYLSEGLGRRLGQHPMVREIRHRGLMIGLELDRPCGELVGQALERGLLVNVTAAQVIRLLPPLIIDHAQADEIIDTVSTLVERFAAEAA</sequence>
<dbReference type="UniPathway" id="UPA00068">
    <property type="reaction ID" value="UER00109"/>
</dbReference>
<protein>
    <recommendedName>
        <fullName evidence="5">Acetylornithine aminotransferase</fullName>
        <shortName evidence="5">ACOAT</shortName>
        <ecNumber evidence="5">2.6.1.11</ecNumber>
    </recommendedName>
</protein>
<dbReference type="InterPro" id="IPR050103">
    <property type="entry name" value="Class-III_PLP-dep_AT"/>
</dbReference>
<dbReference type="InterPro" id="IPR049704">
    <property type="entry name" value="Aminotrans_3_PPA_site"/>
</dbReference>
<comment type="similarity">
    <text evidence="5">Belongs to the class-III pyridoxal-phosphate-dependent aminotransferase family. ArgD subfamily.</text>
</comment>
<dbReference type="EC" id="2.6.1.11" evidence="5"/>
<dbReference type="GO" id="GO:0006526">
    <property type="term" value="P:L-arginine biosynthetic process"/>
    <property type="evidence" value="ECO:0007669"/>
    <property type="project" value="UniProtKB-UniRule"/>
</dbReference>
<evidence type="ECO:0000256" key="2">
    <source>
        <dbReference type="ARBA" id="ARBA00022605"/>
    </source>
</evidence>
<dbReference type="InterPro" id="IPR015421">
    <property type="entry name" value="PyrdxlP-dep_Trfase_major"/>
</dbReference>
<dbReference type="PIRSF" id="PIRSF000521">
    <property type="entry name" value="Transaminase_4ab_Lys_Orn"/>
    <property type="match status" value="1"/>
</dbReference>
<dbReference type="GO" id="GO:0005737">
    <property type="term" value="C:cytoplasm"/>
    <property type="evidence" value="ECO:0007669"/>
    <property type="project" value="UniProtKB-SubCell"/>
</dbReference>
<dbReference type="InterPro" id="IPR005814">
    <property type="entry name" value="Aminotrans_3"/>
</dbReference>
<accession>A0A1I4S0H5</accession>
<keyword evidence="5" id="KW-0055">Arginine biosynthesis</keyword>
<feature type="binding site" evidence="5">
    <location>
        <position position="131"/>
    </location>
    <ligand>
        <name>N(2)-acetyl-L-ornithine</name>
        <dbReference type="ChEBI" id="CHEBI:57805"/>
    </ligand>
</feature>
<dbReference type="GO" id="GO:0030170">
    <property type="term" value="F:pyridoxal phosphate binding"/>
    <property type="evidence" value="ECO:0007669"/>
    <property type="project" value="InterPro"/>
</dbReference>
<comment type="catalytic activity">
    <reaction evidence="5">
        <text>N(2)-acetyl-L-ornithine + 2-oxoglutarate = N-acetyl-L-glutamate 5-semialdehyde + L-glutamate</text>
        <dbReference type="Rhea" id="RHEA:18049"/>
        <dbReference type="ChEBI" id="CHEBI:16810"/>
        <dbReference type="ChEBI" id="CHEBI:29123"/>
        <dbReference type="ChEBI" id="CHEBI:29985"/>
        <dbReference type="ChEBI" id="CHEBI:57805"/>
        <dbReference type="EC" id="2.6.1.11"/>
    </reaction>
</comment>
<evidence type="ECO:0000313" key="7">
    <source>
        <dbReference type="Proteomes" id="UP000199556"/>
    </source>
</evidence>
<dbReference type="NCBIfam" id="NF002874">
    <property type="entry name" value="PRK03244.1"/>
    <property type="match status" value="1"/>
</dbReference>
<dbReference type="SUPFAM" id="SSF53383">
    <property type="entry name" value="PLP-dependent transferases"/>
    <property type="match status" value="1"/>
</dbReference>
<organism evidence="6 7">
    <name type="scientific">Ectothiorhodospira mobilis</name>
    <dbReference type="NCBI Taxonomy" id="195064"/>
    <lineage>
        <taxon>Bacteria</taxon>
        <taxon>Pseudomonadati</taxon>
        <taxon>Pseudomonadota</taxon>
        <taxon>Gammaproteobacteria</taxon>
        <taxon>Chromatiales</taxon>
        <taxon>Ectothiorhodospiraceae</taxon>
        <taxon>Ectothiorhodospira</taxon>
    </lineage>
</organism>
<comment type="miscellaneous">
    <text evidence="5">May also have succinyldiaminopimelate aminotransferase activity, thus carrying out the corresponding step in lysine biosynthesis.</text>
</comment>
<dbReference type="Proteomes" id="UP000199556">
    <property type="component" value="Unassembled WGS sequence"/>
</dbReference>
<dbReference type="PROSITE" id="PS00600">
    <property type="entry name" value="AA_TRANSFER_CLASS_3"/>
    <property type="match status" value="1"/>
</dbReference>
<feature type="binding site" evidence="5">
    <location>
        <position position="272"/>
    </location>
    <ligand>
        <name>pyridoxal 5'-phosphate</name>
        <dbReference type="ChEBI" id="CHEBI:597326"/>
    </ligand>
</feature>
<feature type="binding site" evidence="5">
    <location>
        <begin position="214"/>
        <end position="217"/>
    </location>
    <ligand>
        <name>pyridoxal 5'-phosphate</name>
        <dbReference type="ChEBI" id="CHEBI:597326"/>
    </ligand>
</feature>
<comment type="pathway">
    <text evidence="5">Amino-acid biosynthesis; L-arginine biosynthesis; N(2)-acetyl-L-ornithine from L-glutamate: step 4/4.</text>
</comment>
<dbReference type="InterPro" id="IPR015422">
    <property type="entry name" value="PyrdxlP-dep_Trfase_small"/>
</dbReference>
<dbReference type="OrthoDB" id="9770449at2"/>
<dbReference type="CDD" id="cd00610">
    <property type="entry name" value="OAT_like"/>
    <property type="match status" value="1"/>
</dbReference>
<feature type="binding site" evidence="5">
    <location>
        <begin position="96"/>
        <end position="97"/>
    </location>
    <ligand>
        <name>pyridoxal 5'-phosphate</name>
        <dbReference type="ChEBI" id="CHEBI:597326"/>
    </ligand>
</feature>
<dbReference type="PANTHER" id="PTHR11986:SF79">
    <property type="entry name" value="ACETYLORNITHINE AMINOTRANSFERASE, MITOCHONDRIAL"/>
    <property type="match status" value="1"/>
</dbReference>
<feature type="modified residue" description="N6-(pyridoxal phosphate)lysine" evidence="5">
    <location>
        <position position="243"/>
    </location>
</feature>
<comment type="subcellular location">
    <subcellularLocation>
        <location evidence="5">Cytoplasm</location>
    </subcellularLocation>
</comment>
<dbReference type="AlphaFoldDB" id="A0A1I4S0H5"/>
<feature type="binding site" evidence="5">
    <location>
        <position position="128"/>
    </location>
    <ligand>
        <name>pyridoxal 5'-phosphate</name>
        <dbReference type="ChEBI" id="CHEBI:597326"/>
    </ligand>
</feature>
<dbReference type="HAMAP" id="MF_01107">
    <property type="entry name" value="ArgD_aminotrans_3"/>
    <property type="match status" value="1"/>
</dbReference>